<evidence type="ECO:0000256" key="2">
    <source>
        <dbReference type="ARBA" id="ARBA00008889"/>
    </source>
</evidence>
<proteinExistence type="inferred from homology"/>
<keyword evidence="7" id="KW-0694">RNA-binding</keyword>
<dbReference type="AlphaFoldDB" id="A9WNU8"/>
<dbReference type="PROSITE" id="PS01109">
    <property type="entry name" value="RIBOSOMAL_L10"/>
    <property type="match status" value="1"/>
</dbReference>
<keyword evidence="10" id="KW-1185">Reference proteome</keyword>
<dbReference type="InterPro" id="IPR001790">
    <property type="entry name" value="Ribosomal_uL10"/>
</dbReference>
<evidence type="ECO:0000256" key="6">
    <source>
        <dbReference type="ARBA" id="ARBA00035202"/>
    </source>
</evidence>
<evidence type="ECO:0000256" key="4">
    <source>
        <dbReference type="ARBA" id="ARBA00023274"/>
    </source>
</evidence>
<accession>A9WNU8</accession>
<dbReference type="HAMAP" id="MF_00362">
    <property type="entry name" value="Ribosomal_uL10"/>
    <property type="match status" value="1"/>
</dbReference>
<dbReference type="GO" id="GO:0015934">
    <property type="term" value="C:large ribosomal subunit"/>
    <property type="evidence" value="ECO:0007669"/>
    <property type="project" value="InterPro"/>
</dbReference>
<gene>
    <name evidence="7" type="primary">rplJ</name>
    <name evidence="9" type="ordered locus">RSal33209_0994</name>
</gene>
<dbReference type="InterPro" id="IPR022973">
    <property type="entry name" value="Ribosomal_uL10_bac"/>
</dbReference>
<dbReference type="Proteomes" id="UP000002007">
    <property type="component" value="Chromosome"/>
</dbReference>
<evidence type="ECO:0000313" key="10">
    <source>
        <dbReference type="Proteomes" id="UP000002007"/>
    </source>
</evidence>
<sequence>MATPNKVAAVEEITTDFKESTAAVLTEYRGLTVAKLKELRVSLGAETKFSVVKNTLTAIAAKEAGVDAFEGQLAGPTAIAFIKGDAVAAAKSMTDFAKTNKELVIKTGIFEGKALNASEVAALAALESRELQLTKVASILKAPIAAAARSIDALRIKLAEGAPAAPVEEAAPVEAPAAEEAPAEAAPAAEEVVVEEAAVAAPAEAAAETETPTEA</sequence>
<dbReference type="KEGG" id="rsa:RSal33209_0994"/>
<comment type="subunit">
    <text evidence="5 7">Part of the ribosomal stalk of the 50S ribosomal subunit. The N-terminus interacts with L11 and the large rRNA to form the base of the stalk. The C-terminus forms an elongated spine to which L12 dimers bind in a sequential fashion forming a multimeric L10(L12)X complex.</text>
</comment>
<dbReference type="eggNOG" id="COG0244">
    <property type="taxonomic scope" value="Bacteria"/>
</dbReference>
<dbReference type="InterPro" id="IPR047865">
    <property type="entry name" value="Ribosomal_uL10_bac_type"/>
</dbReference>
<name>A9WNU8_RENSM</name>
<dbReference type="HOGENOM" id="CLU_092227_1_0_11"/>
<dbReference type="Gene3D" id="3.30.70.1730">
    <property type="match status" value="1"/>
</dbReference>
<keyword evidence="3 7" id="KW-0689">Ribosomal protein</keyword>
<evidence type="ECO:0000256" key="5">
    <source>
        <dbReference type="ARBA" id="ARBA00026025"/>
    </source>
</evidence>
<dbReference type="SUPFAM" id="SSF160369">
    <property type="entry name" value="Ribosomal protein L10-like"/>
    <property type="match status" value="1"/>
</dbReference>
<dbReference type="GO" id="GO:0006412">
    <property type="term" value="P:translation"/>
    <property type="evidence" value="ECO:0007669"/>
    <property type="project" value="UniProtKB-UniRule"/>
</dbReference>
<dbReference type="Pfam" id="PF00466">
    <property type="entry name" value="Ribosomal_L10"/>
    <property type="match status" value="1"/>
</dbReference>
<keyword evidence="7" id="KW-0699">rRNA-binding</keyword>
<evidence type="ECO:0000256" key="1">
    <source>
        <dbReference type="ARBA" id="ARBA00002633"/>
    </source>
</evidence>
<comment type="similarity">
    <text evidence="2 7">Belongs to the universal ribosomal protein uL10 family.</text>
</comment>
<dbReference type="RefSeq" id="WP_012244427.1">
    <property type="nucleotide sequence ID" value="NC_010168.1"/>
</dbReference>
<dbReference type="GO" id="GO:0003735">
    <property type="term" value="F:structural constituent of ribosome"/>
    <property type="evidence" value="ECO:0007669"/>
    <property type="project" value="InterPro"/>
</dbReference>
<evidence type="ECO:0000256" key="7">
    <source>
        <dbReference type="HAMAP-Rule" id="MF_00362"/>
    </source>
</evidence>
<dbReference type="InterPro" id="IPR002363">
    <property type="entry name" value="Ribosomal_uL10_CS_bac"/>
</dbReference>
<evidence type="ECO:0000256" key="3">
    <source>
        <dbReference type="ARBA" id="ARBA00022980"/>
    </source>
</evidence>
<evidence type="ECO:0000313" key="9">
    <source>
        <dbReference type="EMBL" id="ABY22734.1"/>
    </source>
</evidence>
<reference evidence="10" key="1">
    <citation type="journal article" date="2008" name="J. Bacteriol.">
        <title>Genome sequence of the fish pathogen Renibacterium salmoninarum suggests reductive evolution away from an environmental Arthrobacter ancestor.</title>
        <authorList>
            <person name="Wiens G.D."/>
            <person name="Rockey D.D."/>
            <person name="Wu Z."/>
            <person name="Chang J."/>
            <person name="Levy R."/>
            <person name="Crane S."/>
            <person name="Chen D.S."/>
            <person name="Capri G.R."/>
            <person name="Burnett J.R."/>
            <person name="Sudheesh P.S."/>
            <person name="Schipma M.J."/>
            <person name="Burd H."/>
            <person name="Bhattacharyya A."/>
            <person name="Rhodes L.D."/>
            <person name="Kaul R."/>
            <person name="Strom M.S."/>
        </authorList>
    </citation>
    <scope>NUCLEOTIDE SEQUENCE [LARGE SCALE GENOMIC DNA]</scope>
    <source>
        <strain evidence="10">ATCC 33209 / DSM 20767 / JCM 11484 / NBRC 15589 / NCIMB 2235</strain>
    </source>
</reference>
<organism evidence="9 10">
    <name type="scientific">Renibacterium salmoninarum (strain ATCC 33209 / DSM 20767 / JCM 11484 / NBRC 15589 / NCIMB 2235)</name>
    <dbReference type="NCBI Taxonomy" id="288705"/>
    <lineage>
        <taxon>Bacteria</taxon>
        <taxon>Bacillati</taxon>
        <taxon>Actinomycetota</taxon>
        <taxon>Actinomycetes</taxon>
        <taxon>Micrococcales</taxon>
        <taxon>Micrococcaceae</taxon>
        <taxon>Renibacterium</taxon>
    </lineage>
</organism>
<dbReference type="PANTHER" id="PTHR11560">
    <property type="entry name" value="39S RIBOSOMAL PROTEIN L10, MITOCHONDRIAL"/>
    <property type="match status" value="1"/>
</dbReference>
<dbReference type="SMR" id="A9WNU8"/>
<comment type="function">
    <text evidence="1 7">Forms part of the ribosomal stalk, playing a central role in the interaction of the ribosome with GTP-bound translation factors.</text>
</comment>
<protein>
    <recommendedName>
        <fullName evidence="6 7">Large ribosomal subunit protein uL10</fullName>
    </recommendedName>
</protein>
<dbReference type="NCBIfam" id="NF000955">
    <property type="entry name" value="PRK00099.1-1"/>
    <property type="match status" value="1"/>
</dbReference>
<keyword evidence="4 7" id="KW-0687">Ribonucleoprotein</keyword>
<evidence type="ECO:0000256" key="8">
    <source>
        <dbReference type="SAM" id="MobiDB-lite"/>
    </source>
</evidence>
<dbReference type="InterPro" id="IPR043141">
    <property type="entry name" value="Ribosomal_uL10-like_sf"/>
</dbReference>
<dbReference type="STRING" id="288705.RSal33209_0994"/>
<dbReference type="EMBL" id="CP000910">
    <property type="protein sequence ID" value="ABY22734.1"/>
    <property type="molecule type" value="Genomic_DNA"/>
</dbReference>
<dbReference type="GO" id="GO:0070180">
    <property type="term" value="F:large ribosomal subunit rRNA binding"/>
    <property type="evidence" value="ECO:0007669"/>
    <property type="project" value="UniProtKB-UniRule"/>
</dbReference>
<dbReference type="CDD" id="cd05797">
    <property type="entry name" value="Ribosomal_L10"/>
    <property type="match status" value="1"/>
</dbReference>
<feature type="region of interest" description="Disordered" evidence="8">
    <location>
        <begin position="169"/>
        <end position="189"/>
    </location>
</feature>